<proteinExistence type="predicted"/>
<dbReference type="Proteomes" id="UP000199286">
    <property type="component" value="Unassembled WGS sequence"/>
</dbReference>
<name>A0A1H3MQF4_9RHOB</name>
<evidence type="ECO:0000313" key="2">
    <source>
        <dbReference type="Proteomes" id="UP000199286"/>
    </source>
</evidence>
<dbReference type="AlphaFoldDB" id="A0A1H3MQF4"/>
<organism evidence="1 2">
    <name type="scientific">Citreimonas salinaria</name>
    <dbReference type="NCBI Taxonomy" id="321339"/>
    <lineage>
        <taxon>Bacteria</taxon>
        <taxon>Pseudomonadati</taxon>
        <taxon>Pseudomonadota</taxon>
        <taxon>Alphaproteobacteria</taxon>
        <taxon>Rhodobacterales</taxon>
        <taxon>Roseobacteraceae</taxon>
        <taxon>Citreimonas</taxon>
    </lineage>
</organism>
<dbReference type="OrthoDB" id="7856340at2"/>
<keyword evidence="2" id="KW-1185">Reference proteome</keyword>
<evidence type="ECO:0008006" key="3">
    <source>
        <dbReference type="Google" id="ProtNLM"/>
    </source>
</evidence>
<evidence type="ECO:0000313" key="1">
    <source>
        <dbReference type="EMBL" id="SDY78826.1"/>
    </source>
</evidence>
<accession>A0A1H3MQF4</accession>
<dbReference type="EMBL" id="FNPF01000018">
    <property type="protein sequence ID" value="SDY78826.1"/>
    <property type="molecule type" value="Genomic_DNA"/>
</dbReference>
<sequence length="221" mass="23838">MYGKRGRLLSVFMLCVFTAGLAAGCSRQISIRIDRGDGPGAQYAVTRPTEMWISVPEAQLVMVREAAGGAEQKILLPNDTVFDGDNFVFMRLVEPGLTSTPRRFELDAIVAAADGIPPPFTREDLRLMQSRSDGAGELVYARKTNGTETTCVLAFRGLEASERALPRRGDRLEIMMRNCVPGGEDAALAVLAPARLGVSRPQATASEAVATPLSPLARPYQ</sequence>
<dbReference type="PROSITE" id="PS51257">
    <property type="entry name" value="PROKAR_LIPOPROTEIN"/>
    <property type="match status" value="1"/>
</dbReference>
<reference evidence="1 2" key="1">
    <citation type="submission" date="2016-10" db="EMBL/GenBank/DDBJ databases">
        <authorList>
            <person name="de Groot N.N."/>
        </authorList>
    </citation>
    <scope>NUCLEOTIDE SEQUENCE [LARGE SCALE GENOMIC DNA]</scope>
    <source>
        <strain evidence="1 2">DSM 26880</strain>
    </source>
</reference>
<dbReference type="STRING" id="321339.SAMN05444340_11818"/>
<gene>
    <name evidence="1" type="ORF">SAMN05444340_11818</name>
</gene>
<dbReference type="RefSeq" id="WP_143042329.1">
    <property type="nucleotide sequence ID" value="NZ_FNPF01000018.1"/>
</dbReference>
<protein>
    <recommendedName>
        <fullName evidence="3">Lipoprotein</fullName>
    </recommendedName>
</protein>